<sequence length="25" mass="3164">CRVIREINDRDKHYYFKDYKVESSV</sequence>
<reference evidence="1" key="1">
    <citation type="submission" date="2013-12" db="EMBL/GenBank/DDBJ databases">
        <title>A Varibaculum cambriense genome reconstructed from a premature infant gut community with otherwise low bacterial novelty that shifts toward anaerobic metabolism during the third week of life.</title>
        <authorList>
            <person name="Brown C.T."/>
            <person name="Sharon I."/>
            <person name="Thomas B.C."/>
            <person name="Castelle C.J."/>
            <person name="Morowitz M.J."/>
            <person name="Banfield J.F."/>
        </authorList>
    </citation>
    <scope>NUCLEOTIDE SEQUENCE</scope>
</reference>
<organism evidence="1">
    <name type="scientific">human gut metagenome</name>
    <dbReference type="NCBI Taxonomy" id="408170"/>
    <lineage>
        <taxon>unclassified sequences</taxon>
        <taxon>metagenomes</taxon>
        <taxon>organismal metagenomes</taxon>
    </lineage>
</organism>
<proteinExistence type="predicted"/>
<feature type="non-terminal residue" evidence="1">
    <location>
        <position position="1"/>
    </location>
</feature>
<gene>
    <name evidence="1" type="ORF">Q604_UNBC02786G0001</name>
</gene>
<dbReference type="EMBL" id="AZMM01002786">
    <property type="protein sequence ID" value="ETJ43216.1"/>
    <property type="molecule type" value="Genomic_DNA"/>
</dbReference>
<protein>
    <submittedName>
        <fullName evidence="1">Uncharacterized protein</fullName>
    </submittedName>
</protein>
<comment type="caution">
    <text evidence="1">The sequence shown here is derived from an EMBL/GenBank/DDBJ whole genome shotgun (WGS) entry which is preliminary data.</text>
</comment>
<evidence type="ECO:0000313" key="1">
    <source>
        <dbReference type="EMBL" id="ETJ43216.1"/>
    </source>
</evidence>
<accession>W1YLK3</accession>
<name>W1YLK3_9ZZZZ</name>
<dbReference type="AlphaFoldDB" id="W1YLK3"/>